<dbReference type="eggNOG" id="KOG1531">
    <property type="taxonomic scope" value="Eukaryota"/>
</dbReference>
<keyword evidence="8 9" id="KW-0066">ATP synthesis</keyword>
<name>A0A0L0DM55_THETB</name>
<evidence type="ECO:0000256" key="4">
    <source>
        <dbReference type="ARBA" id="ARBA00022781"/>
    </source>
</evidence>
<dbReference type="OrthoDB" id="239812at2759"/>
<dbReference type="InterPro" id="IPR000131">
    <property type="entry name" value="ATP_synth_F1_gsu"/>
</dbReference>
<evidence type="ECO:0000313" key="10">
    <source>
        <dbReference type="EMBL" id="KNC53404.1"/>
    </source>
</evidence>
<evidence type="ECO:0000256" key="3">
    <source>
        <dbReference type="ARBA" id="ARBA00022448"/>
    </source>
</evidence>
<dbReference type="STRING" id="461836.A0A0L0DM55"/>
<dbReference type="FunFam" id="1.10.287.80:FF:000001">
    <property type="entry name" value="ATP synthase gamma chain"/>
    <property type="match status" value="1"/>
</dbReference>
<dbReference type="Proteomes" id="UP000054408">
    <property type="component" value="Unassembled WGS sequence"/>
</dbReference>
<dbReference type="PRINTS" id="PR00126">
    <property type="entry name" value="ATPASEGAMMA"/>
</dbReference>
<dbReference type="GO" id="GO:0045259">
    <property type="term" value="C:proton-transporting ATP synthase complex"/>
    <property type="evidence" value="ECO:0007669"/>
    <property type="project" value="UniProtKB-KW"/>
</dbReference>
<dbReference type="AlphaFoldDB" id="A0A0L0DM55"/>
<gene>
    <name evidence="10" type="ORF">AMSG_08910</name>
</gene>
<evidence type="ECO:0000256" key="2">
    <source>
        <dbReference type="ARBA" id="ARBA00007681"/>
    </source>
</evidence>
<dbReference type="PANTHER" id="PTHR11693:SF22">
    <property type="entry name" value="ATP SYNTHASE SUBUNIT GAMMA, MITOCHONDRIAL"/>
    <property type="match status" value="1"/>
</dbReference>
<comment type="subunit">
    <text evidence="9">F-type ATPases have 2 components, CF(1) - the catalytic core - and CF(0) - the membrane proton channel. CF(1) and CF(0) have multiple subunits.</text>
</comment>
<dbReference type="CDD" id="cd12151">
    <property type="entry name" value="F1-ATPase_gamma"/>
    <property type="match status" value="1"/>
</dbReference>
<evidence type="ECO:0000256" key="8">
    <source>
        <dbReference type="ARBA" id="ARBA00023310"/>
    </source>
</evidence>
<keyword evidence="11" id="KW-1185">Reference proteome</keyword>
<sequence length="296" mass="31857">MFTRAARAIIPSAAAAVPQNARGMATLQEMKRRIESVSNMAKITSSMKMVSAAKLRRAEDAMKPAMAYGKASAALPELVGEPEEKPETRLVVAISSDKGLCGAANSVIAREAIAIMEEDKAAGVQTVIANVGDKARATLTAKGVEVEHGFSEFGKSAFSFAQAAYIADILLNEVEFDIATIVHNEFVNVITYNTVRKSVLGPEKMAEQTSAALGHYNMRGDRHLMENYASFHLANAIFSGAREAAAVEFAQRMSAMDSASTNAKDMIERLELQYNRTRQAVITTELCEIIGGMSAL</sequence>
<comment type="similarity">
    <text evidence="2 9">Belongs to the ATPase gamma chain family.</text>
</comment>
<reference evidence="10 11" key="1">
    <citation type="submission" date="2010-05" db="EMBL/GenBank/DDBJ databases">
        <title>The Genome Sequence of Thecamonas trahens ATCC 50062.</title>
        <authorList>
            <consortium name="The Broad Institute Genome Sequencing Platform"/>
            <person name="Russ C."/>
            <person name="Cuomo C."/>
            <person name="Shea T."/>
            <person name="Young S.K."/>
            <person name="Zeng Q."/>
            <person name="Koehrsen M."/>
            <person name="Haas B."/>
            <person name="Borodovsky M."/>
            <person name="Guigo R."/>
            <person name="Alvarado L."/>
            <person name="Berlin A."/>
            <person name="Bochicchio J."/>
            <person name="Borenstein D."/>
            <person name="Chapman S."/>
            <person name="Chen Z."/>
            <person name="Freedman E."/>
            <person name="Gellesch M."/>
            <person name="Goldberg J."/>
            <person name="Griggs A."/>
            <person name="Gujja S."/>
            <person name="Heilman E."/>
            <person name="Heiman D."/>
            <person name="Hepburn T."/>
            <person name="Howarth C."/>
            <person name="Jen D."/>
            <person name="Larson L."/>
            <person name="Mehta T."/>
            <person name="Park D."/>
            <person name="Pearson M."/>
            <person name="Roberts A."/>
            <person name="Saif S."/>
            <person name="Shenoy N."/>
            <person name="Sisk P."/>
            <person name="Stolte C."/>
            <person name="Sykes S."/>
            <person name="Thomson T."/>
            <person name="Walk T."/>
            <person name="White J."/>
            <person name="Yandava C."/>
            <person name="Burger G."/>
            <person name="Gray M.W."/>
            <person name="Holland P.W.H."/>
            <person name="King N."/>
            <person name="Lang F.B.F."/>
            <person name="Roger A.J."/>
            <person name="Ruiz-Trillo I."/>
            <person name="Lander E."/>
            <person name="Nusbaum C."/>
        </authorList>
    </citation>
    <scope>NUCLEOTIDE SEQUENCE [LARGE SCALE GENOMIC DNA]</scope>
    <source>
        <strain evidence="10 11">ATCC 50062</strain>
    </source>
</reference>
<dbReference type="NCBIfam" id="TIGR01146">
    <property type="entry name" value="ATPsyn_F1gamma"/>
    <property type="match status" value="1"/>
</dbReference>
<keyword evidence="4 9" id="KW-0375">Hydrogen ion transport</keyword>
<evidence type="ECO:0000256" key="7">
    <source>
        <dbReference type="ARBA" id="ARBA00023196"/>
    </source>
</evidence>
<comment type="subcellular location">
    <subcellularLocation>
        <location evidence="1">Membrane</location>
        <topology evidence="1">Peripheral membrane protein</topology>
    </subcellularLocation>
</comment>
<evidence type="ECO:0000313" key="11">
    <source>
        <dbReference type="Proteomes" id="UP000054408"/>
    </source>
</evidence>
<dbReference type="Gene3D" id="1.10.287.80">
    <property type="entry name" value="ATP synthase, gamma subunit, helix hairpin domain"/>
    <property type="match status" value="2"/>
</dbReference>
<keyword evidence="5 9" id="KW-0406">Ion transport</keyword>
<keyword evidence="6" id="KW-0472">Membrane</keyword>
<dbReference type="SUPFAM" id="SSF52943">
    <property type="entry name" value="ATP synthase (F1-ATPase), gamma subunit"/>
    <property type="match status" value="1"/>
</dbReference>
<dbReference type="OMA" id="EVYIIYT"/>
<evidence type="ECO:0000256" key="6">
    <source>
        <dbReference type="ARBA" id="ARBA00023136"/>
    </source>
</evidence>
<organism evidence="10 11">
    <name type="scientific">Thecamonas trahens ATCC 50062</name>
    <dbReference type="NCBI Taxonomy" id="461836"/>
    <lineage>
        <taxon>Eukaryota</taxon>
        <taxon>Apusozoa</taxon>
        <taxon>Apusomonadida</taxon>
        <taxon>Apusomonadidae</taxon>
        <taxon>Thecamonas</taxon>
    </lineage>
</organism>
<evidence type="ECO:0000256" key="5">
    <source>
        <dbReference type="ARBA" id="ARBA00023065"/>
    </source>
</evidence>
<dbReference type="RefSeq" id="XP_013754443.1">
    <property type="nucleotide sequence ID" value="XM_013898989.1"/>
</dbReference>
<proteinExistence type="inferred from homology"/>
<evidence type="ECO:0000256" key="9">
    <source>
        <dbReference type="RuleBase" id="RU004001"/>
    </source>
</evidence>
<keyword evidence="7 9" id="KW-0139">CF(1)</keyword>
<dbReference type="InterPro" id="IPR035968">
    <property type="entry name" value="ATP_synth_F1_ATPase_gsu"/>
</dbReference>
<dbReference type="GeneID" id="25567490"/>
<dbReference type="PANTHER" id="PTHR11693">
    <property type="entry name" value="ATP SYNTHASE GAMMA CHAIN"/>
    <property type="match status" value="1"/>
</dbReference>
<evidence type="ECO:0000256" key="1">
    <source>
        <dbReference type="ARBA" id="ARBA00004170"/>
    </source>
</evidence>
<dbReference type="Gene3D" id="3.40.1380.10">
    <property type="match status" value="1"/>
</dbReference>
<dbReference type="GO" id="GO:0046933">
    <property type="term" value="F:proton-transporting ATP synthase activity, rotational mechanism"/>
    <property type="evidence" value="ECO:0007669"/>
    <property type="project" value="InterPro"/>
</dbReference>
<keyword evidence="3 9" id="KW-0813">Transport</keyword>
<accession>A0A0L0DM55</accession>
<protein>
    <recommendedName>
        <fullName evidence="9">ATP synthase subunit gamma</fullName>
    </recommendedName>
</protein>
<dbReference type="GO" id="GO:0005739">
    <property type="term" value="C:mitochondrion"/>
    <property type="evidence" value="ECO:0007669"/>
    <property type="project" value="UniProtKB-ARBA"/>
</dbReference>
<dbReference type="EMBL" id="GL349481">
    <property type="protein sequence ID" value="KNC53404.1"/>
    <property type="molecule type" value="Genomic_DNA"/>
</dbReference>
<dbReference type="Pfam" id="PF00231">
    <property type="entry name" value="ATP-synt"/>
    <property type="match status" value="1"/>
</dbReference>